<feature type="domain" description="Carboxymuconolactone decarboxylase-like" evidence="1">
    <location>
        <begin position="41"/>
        <end position="117"/>
    </location>
</feature>
<accession>A0A5Q0L8G9</accession>
<evidence type="ECO:0000313" key="3">
    <source>
        <dbReference type="Proteomes" id="UP000326179"/>
    </source>
</evidence>
<dbReference type="NCBIfam" id="TIGR00778">
    <property type="entry name" value="ahpD_dom"/>
    <property type="match status" value="1"/>
</dbReference>
<dbReference type="InterPro" id="IPR003779">
    <property type="entry name" value="CMD-like"/>
</dbReference>
<dbReference type="AlphaFoldDB" id="A0A5Q0L8G9"/>
<dbReference type="Proteomes" id="UP000326179">
    <property type="component" value="Chromosome"/>
</dbReference>
<evidence type="ECO:0000259" key="1">
    <source>
        <dbReference type="Pfam" id="PF02627"/>
    </source>
</evidence>
<dbReference type="Gene3D" id="1.20.1290.10">
    <property type="entry name" value="AhpD-like"/>
    <property type="match status" value="1"/>
</dbReference>
<gene>
    <name evidence="2" type="ORF">GFH48_06050</name>
</gene>
<dbReference type="RefSeq" id="WP_153287254.1">
    <property type="nucleotide sequence ID" value="NZ_CP045643.1"/>
</dbReference>
<dbReference type="GO" id="GO:0051920">
    <property type="term" value="F:peroxiredoxin activity"/>
    <property type="evidence" value="ECO:0007669"/>
    <property type="project" value="InterPro"/>
</dbReference>
<protein>
    <submittedName>
        <fullName evidence="2">Carboxymuconolactone decarboxylase family protein</fullName>
    </submittedName>
</protein>
<evidence type="ECO:0000313" key="2">
    <source>
        <dbReference type="EMBL" id="QFZ72889.1"/>
    </source>
</evidence>
<keyword evidence="3" id="KW-1185">Reference proteome</keyword>
<dbReference type="InterPro" id="IPR004675">
    <property type="entry name" value="AhpD_core"/>
</dbReference>
<dbReference type="EMBL" id="CP045643">
    <property type="protein sequence ID" value="QFZ72889.1"/>
    <property type="molecule type" value="Genomic_DNA"/>
</dbReference>
<dbReference type="Pfam" id="PF02627">
    <property type="entry name" value="CMD"/>
    <property type="match status" value="1"/>
</dbReference>
<dbReference type="SUPFAM" id="SSF69118">
    <property type="entry name" value="AhpD-like"/>
    <property type="match status" value="1"/>
</dbReference>
<proteinExistence type="predicted"/>
<organism evidence="2 3">
    <name type="scientific">Streptomyces fagopyri</name>
    <dbReference type="NCBI Taxonomy" id="2662397"/>
    <lineage>
        <taxon>Bacteria</taxon>
        <taxon>Bacillati</taxon>
        <taxon>Actinomycetota</taxon>
        <taxon>Actinomycetes</taxon>
        <taxon>Kitasatosporales</taxon>
        <taxon>Streptomycetaceae</taxon>
        <taxon>Streptomyces</taxon>
    </lineage>
</organism>
<dbReference type="InterPro" id="IPR029032">
    <property type="entry name" value="AhpD-like"/>
</dbReference>
<dbReference type="PANTHER" id="PTHR35446:SF3">
    <property type="entry name" value="CMD DOMAIN-CONTAINING PROTEIN"/>
    <property type="match status" value="1"/>
</dbReference>
<reference evidence="2 3" key="1">
    <citation type="submission" date="2019-10" db="EMBL/GenBank/DDBJ databases">
        <title>A novel species.</title>
        <authorList>
            <person name="Gao J."/>
        </authorList>
    </citation>
    <scope>NUCLEOTIDE SEQUENCE [LARGE SCALE GENOMIC DNA]</scope>
    <source>
        <strain evidence="2 3">QMT-28</strain>
    </source>
</reference>
<name>A0A5Q0L8G9_9ACTN</name>
<dbReference type="KEGG" id="sfy:GFH48_06050"/>
<sequence length="182" mass="19039">MSTLPQIEPTGATGEVAELLAEVKKNMGAVPNLVKVMAGSPALLKGWLALSGALSDGVLAPAIRERLAIATAEFNSCEYCLSAHTYVAAKVAKVEATELEAARDAKSADPRAAALLALSDAIIRGHGKVDRTVLADARTAGVTDGEIIEIVGNLALNILTNYLNNVADTDNEWPLVKPRTHS</sequence>
<dbReference type="PANTHER" id="PTHR35446">
    <property type="entry name" value="SI:CH211-175M2.5"/>
    <property type="match status" value="1"/>
</dbReference>